<dbReference type="AlphaFoldDB" id="A0A0F9CTL5"/>
<gene>
    <name evidence="1" type="ORF">LCGC14_2628300</name>
</gene>
<protein>
    <submittedName>
        <fullName evidence="1">Uncharacterized protein</fullName>
    </submittedName>
</protein>
<name>A0A0F9CTL5_9ZZZZ</name>
<proteinExistence type="predicted"/>
<accession>A0A0F9CTL5</accession>
<sequence>MSARDGRSKERMEIRGRVEQASLGTWVALPGGDDAAGHAVDQLGAIALAICNLAETLDAYEICGEE</sequence>
<reference evidence="1" key="1">
    <citation type="journal article" date="2015" name="Nature">
        <title>Complex archaea that bridge the gap between prokaryotes and eukaryotes.</title>
        <authorList>
            <person name="Spang A."/>
            <person name="Saw J.H."/>
            <person name="Jorgensen S.L."/>
            <person name="Zaremba-Niedzwiedzka K."/>
            <person name="Martijn J."/>
            <person name="Lind A.E."/>
            <person name="van Eijk R."/>
            <person name="Schleper C."/>
            <person name="Guy L."/>
            <person name="Ettema T.J."/>
        </authorList>
    </citation>
    <scope>NUCLEOTIDE SEQUENCE</scope>
</reference>
<organism evidence="1">
    <name type="scientific">marine sediment metagenome</name>
    <dbReference type="NCBI Taxonomy" id="412755"/>
    <lineage>
        <taxon>unclassified sequences</taxon>
        <taxon>metagenomes</taxon>
        <taxon>ecological metagenomes</taxon>
    </lineage>
</organism>
<evidence type="ECO:0000313" key="1">
    <source>
        <dbReference type="EMBL" id="KKL00858.1"/>
    </source>
</evidence>
<dbReference type="EMBL" id="LAZR01045015">
    <property type="protein sequence ID" value="KKL00858.1"/>
    <property type="molecule type" value="Genomic_DNA"/>
</dbReference>
<comment type="caution">
    <text evidence="1">The sequence shown here is derived from an EMBL/GenBank/DDBJ whole genome shotgun (WGS) entry which is preliminary data.</text>
</comment>